<evidence type="ECO:0000313" key="2">
    <source>
        <dbReference type="EMBL" id="KAK4648242.1"/>
    </source>
</evidence>
<proteinExistence type="predicted"/>
<comment type="caution">
    <text evidence="2">The sequence shown here is derived from an EMBL/GenBank/DDBJ whole genome shotgun (WGS) entry which is preliminary data.</text>
</comment>
<evidence type="ECO:0000313" key="3">
    <source>
        <dbReference type="Proteomes" id="UP001322138"/>
    </source>
</evidence>
<reference evidence="2 3" key="1">
    <citation type="journal article" date="2023" name="bioRxiv">
        <title>High-quality genome assemblies of four members of thePodospora anserinaspecies complex.</title>
        <authorList>
            <person name="Ament-Velasquez S.L."/>
            <person name="Vogan A.A."/>
            <person name="Wallerman O."/>
            <person name="Hartmann F."/>
            <person name="Gautier V."/>
            <person name="Silar P."/>
            <person name="Giraud T."/>
            <person name="Johannesson H."/>
        </authorList>
    </citation>
    <scope>NUCLEOTIDE SEQUENCE [LARGE SCALE GENOMIC DNA]</scope>
    <source>
        <strain evidence="2 3">CBS 112042</strain>
    </source>
</reference>
<dbReference type="EMBL" id="JAFFGZ010000001">
    <property type="protein sequence ID" value="KAK4648242.1"/>
    <property type="molecule type" value="Genomic_DNA"/>
</dbReference>
<dbReference type="GeneID" id="87893592"/>
<accession>A0ABR0FXS3</accession>
<name>A0ABR0FXS3_9PEZI</name>
<gene>
    <name evidence="2" type="ORF">QC761_108287</name>
</gene>
<organism evidence="2 3">
    <name type="scientific">Podospora bellae-mahoneyi</name>
    <dbReference type="NCBI Taxonomy" id="2093777"/>
    <lineage>
        <taxon>Eukaryota</taxon>
        <taxon>Fungi</taxon>
        <taxon>Dikarya</taxon>
        <taxon>Ascomycota</taxon>
        <taxon>Pezizomycotina</taxon>
        <taxon>Sordariomycetes</taxon>
        <taxon>Sordariomycetidae</taxon>
        <taxon>Sordariales</taxon>
        <taxon>Podosporaceae</taxon>
        <taxon>Podospora</taxon>
    </lineage>
</organism>
<keyword evidence="3" id="KW-1185">Reference proteome</keyword>
<evidence type="ECO:0000256" key="1">
    <source>
        <dbReference type="SAM" id="MobiDB-lite"/>
    </source>
</evidence>
<sequence length="213" mass="23444">MATPLYPPERRSRIKTLLDKLLGRNPKSFKVIRTRKLKFANVPHPEMMEDASHDAALPDPSFTTFASSSTNYTAPPTNQGCRSLFCFTNHPNSSNSTTSSTGARTSAFYAIGPSRSCAVLEGTLIPTAIQPQTFFLRGVPTSESASSASFSRDDDDVNGLPDDRRTLPSQRRRQPGLGRTGNMRDMRQAYLVSDWRDEAGPCEIHHHGQTGVT</sequence>
<dbReference type="RefSeq" id="XP_062737218.1">
    <property type="nucleotide sequence ID" value="XM_062874110.1"/>
</dbReference>
<protein>
    <submittedName>
        <fullName evidence="2">Uncharacterized protein</fullName>
    </submittedName>
</protein>
<feature type="region of interest" description="Disordered" evidence="1">
    <location>
        <begin position="144"/>
        <end position="185"/>
    </location>
</feature>
<dbReference type="Proteomes" id="UP001322138">
    <property type="component" value="Unassembled WGS sequence"/>
</dbReference>